<sequence>MAPEKIVSRARGGSARRGGGKDRRLPVTLLSGFLGAGKSTLLQHILRNKKGLRCAVIVNDMAELNIDARLVKAGGLIQTQERLVEMQNGCICCTLRDDLLQEVTALAKEGRFDYLVIESTGIGEPQQVAETFELPPSEGAAPLKKLARLDTCVTVVDAAALQANMASIETVADREGADAAGGERNIADLLLDQIEFADVILLNKTDLVPTKEALRLAAFLRRLNPSARVLPTTNSQVDLCEVVGTGRFDIEKAAQSAGWLQSLQEGHTPETEEYGIGSFVYRARRPFHPGRLWSLLRQHWVVQQVDSMVADDEMVGDEEQEGQEEEEAEPSAGLSIVVEDVSAEEAAARQAAAAARFGRLLRSKGSFWLAGRDDMSGDWSQAGAVLRLSAGGPWFAAIPEELWPDVDPAKVREDFVEGVGDRRQELVLIGADLNKEALNAALDACLCTPQEEAAGLLGECGFVAWPGVEVEEVEVTDDEEEEEGEGSGEEEHGSDSESESIESAEEHSEEQEEAVEAEAPRKAAVRGGGRQRSSGKRGRSA</sequence>
<dbReference type="SUPFAM" id="SSF90002">
    <property type="entry name" value="Hypothetical protein YjiA, C-terminal domain"/>
    <property type="match status" value="1"/>
</dbReference>
<dbReference type="EMBL" id="LHPF02000001">
    <property type="protein sequence ID" value="PSC76814.1"/>
    <property type="molecule type" value="Genomic_DNA"/>
</dbReference>
<dbReference type="InterPro" id="IPR011629">
    <property type="entry name" value="CobW-like_C"/>
</dbReference>
<name>A0A2P6VRW7_9CHLO</name>
<feature type="region of interest" description="Disordered" evidence="6">
    <location>
        <begin position="1"/>
        <end position="22"/>
    </location>
</feature>
<feature type="region of interest" description="Disordered" evidence="6">
    <location>
        <begin position="473"/>
        <end position="541"/>
    </location>
</feature>
<reference evidence="9" key="2">
    <citation type="submission" date="2018-02" db="EMBL/GenBank/DDBJ databases">
        <authorList>
            <person name="Cohen D.B."/>
            <person name="Kent A.D."/>
        </authorList>
    </citation>
    <scope>NUCLEOTIDE SEQUENCE</scope>
    <source>
        <strain evidence="9">SAG 241.80</strain>
    </source>
</reference>
<comment type="similarity">
    <text evidence="4">Belongs to the SIMIBI class G3E GTPase family. ZNG1 subfamily.</text>
</comment>
<comment type="catalytic activity">
    <reaction evidence="5">
        <text>GTP + H2O = GDP + phosphate + H(+)</text>
        <dbReference type="Rhea" id="RHEA:19669"/>
        <dbReference type="ChEBI" id="CHEBI:15377"/>
        <dbReference type="ChEBI" id="CHEBI:15378"/>
        <dbReference type="ChEBI" id="CHEBI:37565"/>
        <dbReference type="ChEBI" id="CHEBI:43474"/>
        <dbReference type="ChEBI" id="CHEBI:58189"/>
    </reaction>
    <physiologicalReaction direction="left-to-right" evidence="5">
        <dbReference type="Rhea" id="RHEA:19670"/>
    </physiologicalReaction>
</comment>
<gene>
    <name evidence="9" type="primary">g945</name>
    <name evidence="9" type="ORF">C2E20_0945</name>
</gene>
<evidence type="ECO:0000259" key="7">
    <source>
        <dbReference type="SMART" id="SM00833"/>
    </source>
</evidence>
<dbReference type="OrthoDB" id="272672at2759"/>
<proteinExistence type="inferred from homology"/>
<dbReference type="Pfam" id="PF02492">
    <property type="entry name" value="cobW"/>
    <property type="match status" value="1"/>
</dbReference>
<keyword evidence="2" id="KW-0378">Hydrolase</keyword>
<dbReference type="EMBL" id="LHPF02000001">
    <property type="protein sequence ID" value="PSC76815.1"/>
    <property type="molecule type" value="Genomic_DNA"/>
</dbReference>
<dbReference type="GO" id="GO:0000166">
    <property type="term" value="F:nucleotide binding"/>
    <property type="evidence" value="ECO:0007669"/>
    <property type="project" value="UniProtKB-KW"/>
</dbReference>
<dbReference type="InterPro" id="IPR036627">
    <property type="entry name" value="CobW-likC_sf"/>
</dbReference>
<evidence type="ECO:0000256" key="2">
    <source>
        <dbReference type="ARBA" id="ARBA00022801"/>
    </source>
</evidence>
<keyword evidence="10" id="KW-1185">Reference proteome</keyword>
<comment type="caution">
    <text evidence="9">The sequence shown here is derived from an EMBL/GenBank/DDBJ whole genome shotgun (WGS) entry which is preliminary data.</text>
</comment>
<dbReference type="InterPro" id="IPR027417">
    <property type="entry name" value="P-loop_NTPase"/>
</dbReference>
<dbReference type="GO" id="GO:0016787">
    <property type="term" value="F:hydrolase activity"/>
    <property type="evidence" value="ECO:0007669"/>
    <property type="project" value="UniProtKB-KW"/>
</dbReference>
<feature type="compositionally biased region" description="Acidic residues" evidence="6">
    <location>
        <begin position="496"/>
        <end position="516"/>
    </location>
</feature>
<evidence type="ECO:0000313" key="8">
    <source>
        <dbReference type="EMBL" id="PSC76814.1"/>
    </source>
</evidence>
<dbReference type="SUPFAM" id="SSF52540">
    <property type="entry name" value="P-loop containing nucleoside triphosphate hydrolases"/>
    <property type="match status" value="1"/>
</dbReference>
<feature type="domain" description="CobW C-terminal" evidence="7">
    <location>
        <begin position="276"/>
        <end position="446"/>
    </location>
</feature>
<evidence type="ECO:0000256" key="3">
    <source>
        <dbReference type="ARBA" id="ARBA00023186"/>
    </source>
</evidence>
<feature type="compositionally biased region" description="Acidic residues" evidence="6">
    <location>
        <begin position="473"/>
        <end position="488"/>
    </location>
</feature>
<protein>
    <submittedName>
        <fullName evidence="8">Cobalamin synthesis isoform A</fullName>
    </submittedName>
    <submittedName>
        <fullName evidence="9">Cobalamin synthesis isoform B</fullName>
    </submittedName>
</protein>
<dbReference type="STRING" id="554055.A0A2P6VRW7"/>
<evidence type="ECO:0000256" key="4">
    <source>
        <dbReference type="ARBA" id="ARBA00034320"/>
    </source>
</evidence>
<organism evidence="9 10">
    <name type="scientific">Micractinium conductrix</name>
    <dbReference type="NCBI Taxonomy" id="554055"/>
    <lineage>
        <taxon>Eukaryota</taxon>
        <taxon>Viridiplantae</taxon>
        <taxon>Chlorophyta</taxon>
        <taxon>core chlorophytes</taxon>
        <taxon>Trebouxiophyceae</taxon>
        <taxon>Chlorellales</taxon>
        <taxon>Chlorellaceae</taxon>
        <taxon>Chlorella clade</taxon>
        <taxon>Micractinium</taxon>
    </lineage>
</organism>
<evidence type="ECO:0000256" key="6">
    <source>
        <dbReference type="SAM" id="MobiDB-lite"/>
    </source>
</evidence>
<evidence type="ECO:0000256" key="5">
    <source>
        <dbReference type="ARBA" id="ARBA00049117"/>
    </source>
</evidence>
<accession>A0A2P6VRW7</accession>
<dbReference type="CDD" id="cd03112">
    <property type="entry name" value="CobW-like"/>
    <property type="match status" value="1"/>
</dbReference>
<dbReference type="InterPro" id="IPR051927">
    <property type="entry name" value="Zn_Chap_cDPG_Synth"/>
</dbReference>
<dbReference type="PANTHER" id="PTHR43603:SF1">
    <property type="entry name" value="ZINC-REGULATED GTPASE METALLOPROTEIN ACTIVATOR 1"/>
    <property type="match status" value="1"/>
</dbReference>
<evidence type="ECO:0000313" key="10">
    <source>
        <dbReference type="Proteomes" id="UP000239649"/>
    </source>
</evidence>
<dbReference type="Gene3D" id="3.30.1220.10">
    <property type="entry name" value="CobW-like, C-terminal domain"/>
    <property type="match status" value="1"/>
</dbReference>
<dbReference type="PANTHER" id="PTHR43603">
    <property type="entry name" value="COBW DOMAIN-CONTAINING PROTEIN DDB_G0274527"/>
    <property type="match status" value="1"/>
</dbReference>
<dbReference type="SMART" id="SM00833">
    <property type="entry name" value="CobW_C"/>
    <property type="match status" value="1"/>
</dbReference>
<dbReference type="InterPro" id="IPR003495">
    <property type="entry name" value="CobW/HypB/UreG_nucleotide-bd"/>
</dbReference>
<dbReference type="Pfam" id="PF07683">
    <property type="entry name" value="CobW_C"/>
    <property type="match status" value="1"/>
</dbReference>
<evidence type="ECO:0000256" key="1">
    <source>
        <dbReference type="ARBA" id="ARBA00022741"/>
    </source>
</evidence>
<keyword evidence="3" id="KW-0143">Chaperone</keyword>
<dbReference type="AlphaFoldDB" id="A0A2P6VRW7"/>
<dbReference type="Gene3D" id="3.40.50.300">
    <property type="entry name" value="P-loop containing nucleotide triphosphate hydrolases"/>
    <property type="match status" value="1"/>
</dbReference>
<reference evidence="9 10" key="1">
    <citation type="journal article" date="2018" name="Plant J.">
        <title>Genome sequences of Chlorella sorokiniana UTEX 1602 and Micractinium conductrix SAG 241.80: implications to maltose excretion by a green alga.</title>
        <authorList>
            <person name="Arriola M.B."/>
            <person name="Velmurugan N."/>
            <person name="Zhang Y."/>
            <person name="Plunkett M.H."/>
            <person name="Hondzo H."/>
            <person name="Barney B.M."/>
        </authorList>
    </citation>
    <scope>NUCLEOTIDE SEQUENCE [LARGE SCALE GENOMIC DNA]</scope>
    <source>
        <strain evidence="9 10">SAG 241.80</strain>
    </source>
</reference>
<keyword evidence="1" id="KW-0547">Nucleotide-binding</keyword>
<dbReference type="Proteomes" id="UP000239649">
    <property type="component" value="Unassembled WGS sequence"/>
</dbReference>
<evidence type="ECO:0000313" key="9">
    <source>
        <dbReference type="EMBL" id="PSC76815.1"/>
    </source>
</evidence>